<accession>G4T7R2</accession>
<name>G4T7R2_SERID</name>
<evidence type="ECO:0000313" key="1">
    <source>
        <dbReference type="EMBL" id="CCA67355.1"/>
    </source>
</evidence>
<keyword evidence="2" id="KW-1185">Reference proteome</keyword>
<dbReference type="InParanoid" id="G4T7R2"/>
<dbReference type="HOGENOM" id="CLU_2292742_0_0_1"/>
<sequence length="101" mass="11517">MSATVDQKYELARKIGGQVFNKSKLSKEEILEMWVMNRMIHGAGSSIIPPTAEQKKALQDWAHLSQNDAKESFIHLVVDKLELVKDDKDLPKAKEWLAELK</sequence>
<dbReference type="EMBL" id="CAFZ01000012">
    <property type="protein sequence ID" value="CCA67355.1"/>
    <property type="molecule type" value="Genomic_DNA"/>
</dbReference>
<dbReference type="Proteomes" id="UP000007148">
    <property type="component" value="Unassembled WGS sequence"/>
</dbReference>
<dbReference type="AlphaFoldDB" id="G4T7R2"/>
<comment type="caution">
    <text evidence="1">The sequence shown here is derived from an EMBL/GenBank/DDBJ whole genome shotgun (WGS) entry which is preliminary data.</text>
</comment>
<organism evidence="1 2">
    <name type="scientific">Serendipita indica (strain DSM 11827)</name>
    <name type="common">Root endophyte fungus</name>
    <name type="synonym">Piriformospora indica</name>
    <dbReference type="NCBI Taxonomy" id="1109443"/>
    <lineage>
        <taxon>Eukaryota</taxon>
        <taxon>Fungi</taxon>
        <taxon>Dikarya</taxon>
        <taxon>Basidiomycota</taxon>
        <taxon>Agaricomycotina</taxon>
        <taxon>Agaricomycetes</taxon>
        <taxon>Sebacinales</taxon>
        <taxon>Serendipitaceae</taxon>
        <taxon>Serendipita</taxon>
    </lineage>
</organism>
<evidence type="ECO:0008006" key="3">
    <source>
        <dbReference type="Google" id="ProtNLM"/>
    </source>
</evidence>
<protein>
    <recommendedName>
        <fullName evidence="3">ACB domain-containing protein</fullName>
    </recommendedName>
</protein>
<reference evidence="1 2" key="1">
    <citation type="journal article" date="2011" name="PLoS Pathog.">
        <title>Endophytic Life Strategies Decoded by Genome and Transcriptome Analyses of the Mutualistic Root Symbiont Piriformospora indica.</title>
        <authorList>
            <person name="Zuccaro A."/>
            <person name="Lahrmann U."/>
            <person name="Guldener U."/>
            <person name="Langen G."/>
            <person name="Pfiffi S."/>
            <person name="Biedenkopf D."/>
            <person name="Wong P."/>
            <person name="Samans B."/>
            <person name="Grimm C."/>
            <person name="Basiewicz M."/>
            <person name="Murat C."/>
            <person name="Martin F."/>
            <person name="Kogel K.H."/>
        </authorList>
    </citation>
    <scope>NUCLEOTIDE SEQUENCE [LARGE SCALE GENOMIC DNA]</scope>
    <source>
        <strain evidence="1 2">DSM 11827</strain>
    </source>
</reference>
<proteinExistence type="predicted"/>
<gene>
    <name evidence="1" type="ORF">PIIN_01185</name>
</gene>
<evidence type="ECO:0000313" key="2">
    <source>
        <dbReference type="Proteomes" id="UP000007148"/>
    </source>
</evidence>